<dbReference type="NCBIfam" id="TIGR00756">
    <property type="entry name" value="PPR"/>
    <property type="match status" value="2"/>
</dbReference>
<evidence type="ECO:0000256" key="3">
    <source>
        <dbReference type="PROSITE-ProRule" id="PRU00708"/>
    </source>
</evidence>
<reference evidence="4" key="1">
    <citation type="submission" date="2022-03" db="EMBL/GenBank/DDBJ databases">
        <title>A functionally conserved STORR gene fusion in Papaver species that diverged 16.8 million years ago.</title>
        <authorList>
            <person name="Catania T."/>
        </authorList>
    </citation>
    <scope>NUCLEOTIDE SEQUENCE</scope>
    <source>
        <strain evidence="4">S-191538</strain>
    </source>
</reference>
<sequence>MERFIEKETGKEDFVYLLDTLCKYGYAKVATEIFNQRKFKFEPDTEMYTVLISGWCKMNRPEMAEKFFREMVDHGLEPNVVTHNVLLNGICRRSVLLHPGTRFEGIIQKAENLLDEMQKRGIEPDVTSYSIVLHVYSRAHKPDLS</sequence>
<evidence type="ECO:0000313" key="5">
    <source>
        <dbReference type="Proteomes" id="UP001177140"/>
    </source>
</evidence>
<feature type="repeat" description="PPR" evidence="3">
    <location>
        <begin position="44"/>
        <end position="78"/>
    </location>
</feature>
<evidence type="ECO:0000256" key="1">
    <source>
        <dbReference type="ARBA" id="ARBA00007626"/>
    </source>
</evidence>
<comment type="similarity">
    <text evidence="1">Belongs to the PPR family. P subfamily.</text>
</comment>
<evidence type="ECO:0008006" key="6">
    <source>
        <dbReference type="Google" id="ProtNLM"/>
    </source>
</evidence>
<keyword evidence="2" id="KW-0677">Repeat</keyword>
<evidence type="ECO:0000313" key="4">
    <source>
        <dbReference type="EMBL" id="MCL7037305.1"/>
    </source>
</evidence>
<dbReference type="PANTHER" id="PTHR47447">
    <property type="entry name" value="OS03G0856100 PROTEIN"/>
    <property type="match status" value="1"/>
</dbReference>
<evidence type="ECO:0000256" key="2">
    <source>
        <dbReference type="ARBA" id="ARBA00022737"/>
    </source>
</evidence>
<dbReference type="Pfam" id="PF13041">
    <property type="entry name" value="PPR_2"/>
    <property type="match status" value="2"/>
</dbReference>
<organism evidence="4 5">
    <name type="scientific">Papaver nudicaule</name>
    <name type="common">Iceland poppy</name>
    <dbReference type="NCBI Taxonomy" id="74823"/>
    <lineage>
        <taxon>Eukaryota</taxon>
        <taxon>Viridiplantae</taxon>
        <taxon>Streptophyta</taxon>
        <taxon>Embryophyta</taxon>
        <taxon>Tracheophyta</taxon>
        <taxon>Spermatophyta</taxon>
        <taxon>Magnoliopsida</taxon>
        <taxon>Ranunculales</taxon>
        <taxon>Papaveraceae</taxon>
        <taxon>Papaveroideae</taxon>
        <taxon>Papaver</taxon>
    </lineage>
</organism>
<gene>
    <name evidence="4" type="ORF">MKW94_015804</name>
</gene>
<dbReference type="Proteomes" id="UP001177140">
    <property type="component" value="Unassembled WGS sequence"/>
</dbReference>
<name>A0AA41SLX3_PAPNU</name>
<dbReference type="InterPro" id="IPR011990">
    <property type="entry name" value="TPR-like_helical_dom_sf"/>
</dbReference>
<protein>
    <recommendedName>
        <fullName evidence="6">Pentatricopeptide repeat-containing protein</fullName>
    </recommendedName>
</protein>
<proteinExistence type="inferred from homology"/>
<keyword evidence="5" id="KW-1185">Reference proteome</keyword>
<dbReference type="Gene3D" id="1.25.40.10">
    <property type="entry name" value="Tetratricopeptide repeat domain"/>
    <property type="match status" value="1"/>
</dbReference>
<dbReference type="AlphaFoldDB" id="A0AA41SLX3"/>
<dbReference type="InterPro" id="IPR002885">
    <property type="entry name" value="PPR_rpt"/>
</dbReference>
<dbReference type="EMBL" id="JAJJMA010177656">
    <property type="protein sequence ID" value="MCL7037305.1"/>
    <property type="molecule type" value="Genomic_DNA"/>
</dbReference>
<comment type="caution">
    <text evidence="4">The sequence shown here is derived from an EMBL/GenBank/DDBJ whole genome shotgun (WGS) entry which is preliminary data.</text>
</comment>
<dbReference type="PANTHER" id="PTHR47447:SF17">
    <property type="entry name" value="OS12G0638900 PROTEIN"/>
    <property type="match status" value="1"/>
</dbReference>
<accession>A0AA41SLX3</accession>
<dbReference type="PROSITE" id="PS51375">
    <property type="entry name" value="PPR"/>
    <property type="match status" value="1"/>
</dbReference>